<gene>
    <name evidence="4" type="primary">mce</name>
    <name evidence="4" type="ORF">ACFFHF_04365</name>
</gene>
<dbReference type="PROSITE" id="PS51819">
    <property type="entry name" value="VOC"/>
    <property type="match status" value="1"/>
</dbReference>
<dbReference type="GO" id="GO:0004493">
    <property type="term" value="F:methylmalonyl-CoA epimerase activity"/>
    <property type="evidence" value="ECO:0007669"/>
    <property type="project" value="UniProtKB-EC"/>
</dbReference>
<dbReference type="Proteomes" id="UP001589738">
    <property type="component" value="Unassembled WGS sequence"/>
</dbReference>
<comment type="similarity">
    <text evidence="1">Belongs to the methylmalonyl-CoA epimerase family.</text>
</comment>
<name>A0ABV6KMI6_9BACI</name>
<evidence type="ECO:0000259" key="3">
    <source>
        <dbReference type="PROSITE" id="PS51819"/>
    </source>
</evidence>
<dbReference type="EC" id="5.1.99.1" evidence="4"/>
<keyword evidence="4" id="KW-0413">Isomerase</keyword>
<accession>A0ABV6KMI6</accession>
<comment type="caution">
    <text evidence="4">The sequence shown here is derived from an EMBL/GenBank/DDBJ whole genome shotgun (WGS) entry which is preliminary data.</text>
</comment>
<dbReference type="PANTHER" id="PTHR43048">
    <property type="entry name" value="METHYLMALONYL-COA EPIMERASE"/>
    <property type="match status" value="1"/>
</dbReference>
<sequence>MEKVINNVDHIGIAVKSIDACLPFYTETLGLKLVGIEEVPSEQVKVAFIDTGNVMLELLESTNFESAIYKFVEKRGEGIHHIALGVNSIESRIQELKDKGVQMIHDNPKEGAHHARVAFMHPRSTHHVLFEMCQREVVSKVL</sequence>
<organism evidence="4 5">
    <name type="scientific">Robertmurraya beringensis</name>
    <dbReference type="NCBI Taxonomy" id="641660"/>
    <lineage>
        <taxon>Bacteria</taxon>
        <taxon>Bacillati</taxon>
        <taxon>Bacillota</taxon>
        <taxon>Bacilli</taxon>
        <taxon>Bacillales</taxon>
        <taxon>Bacillaceae</taxon>
        <taxon>Robertmurraya</taxon>
    </lineage>
</organism>
<protein>
    <submittedName>
        <fullName evidence="4">Methylmalonyl-CoA epimerase</fullName>
        <ecNumber evidence="4">5.1.99.1</ecNumber>
    </submittedName>
</protein>
<dbReference type="Gene3D" id="3.10.180.10">
    <property type="entry name" value="2,3-Dihydroxybiphenyl 1,2-Dioxygenase, domain 1"/>
    <property type="match status" value="1"/>
</dbReference>
<evidence type="ECO:0000256" key="1">
    <source>
        <dbReference type="ARBA" id="ARBA00009308"/>
    </source>
</evidence>
<dbReference type="Pfam" id="PF13669">
    <property type="entry name" value="Glyoxalase_4"/>
    <property type="match status" value="1"/>
</dbReference>
<dbReference type="InterPro" id="IPR051785">
    <property type="entry name" value="MMCE/EMCE_epimerase"/>
</dbReference>
<dbReference type="SUPFAM" id="SSF54593">
    <property type="entry name" value="Glyoxalase/Bleomycin resistance protein/Dihydroxybiphenyl dioxygenase"/>
    <property type="match status" value="1"/>
</dbReference>
<evidence type="ECO:0000256" key="2">
    <source>
        <dbReference type="ARBA" id="ARBA00022723"/>
    </source>
</evidence>
<proteinExistence type="inferred from homology"/>
<evidence type="ECO:0000313" key="4">
    <source>
        <dbReference type="EMBL" id="MFC0474531.1"/>
    </source>
</evidence>
<dbReference type="NCBIfam" id="TIGR03081">
    <property type="entry name" value="metmalonyl_epim"/>
    <property type="match status" value="1"/>
</dbReference>
<evidence type="ECO:0000313" key="5">
    <source>
        <dbReference type="Proteomes" id="UP001589738"/>
    </source>
</evidence>
<dbReference type="InterPro" id="IPR037523">
    <property type="entry name" value="VOC_core"/>
</dbReference>
<dbReference type="EMBL" id="JBHLUU010000015">
    <property type="protein sequence ID" value="MFC0474531.1"/>
    <property type="molecule type" value="Genomic_DNA"/>
</dbReference>
<reference evidence="4 5" key="1">
    <citation type="submission" date="2024-09" db="EMBL/GenBank/DDBJ databases">
        <authorList>
            <person name="Sun Q."/>
            <person name="Mori K."/>
        </authorList>
    </citation>
    <scope>NUCLEOTIDE SEQUENCE [LARGE SCALE GENOMIC DNA]</scope>
    <source>
        <strain evidence="4 5">CGMCC 1.9126</strain>
    </source>
</reference>
<dbReference type="InterPro" id="IPR017515">
    <property type="entry name" value="MeMalonyl-CoA_epimerase"/>
</dbReference>
<keyword evidence="2" id="KW-0479">Metal-binding</keyword>
<dbReference type="PANTHER" id="PTHR43048:SF3">
    <property type="entry name" value="METHYLMALONYL-COA EPIMERASE, MITOCHONDRIAL"/>
    <property type="match status" value="1"/>
</dbReference>
<dbReference type="InterPro" id="IPR029068">
    <property type="entry name" value="Glyas_Bleomycin-R_OHBP_Dase"/>
</dbReference>
<dbReference type="CDD" id="cd07249">
    <property type="entry name" value="MMCE"/>
    <property type="match status" value="1"/>
</dbReference>
<feature type="domain" description="VOC" evidence="3">
    <location>
        <begin position="7"/>
        <end position="135"/>
    </location>
</feature>
<dbReference type="RefSeq" id="WP_377057651.1">
    <property type="nucleotide sequence ID" value="NZ_JBHLUU010000015.1"/>
</dbReference>
<keyword evidence="5" id="KW-1185">Reference proteome</keyword>